<proteinExistence type="predicted"/>
<name>A0ACB8I0Z2_CITSI</name>
<dbReference type="Proteomes" id="UP000829398">
    <property type="component" value="Chromosome 9"/>
</dbReference>
<gene>
    <name evidence="1" type="ORF">KPL71_026641</name>
</gene>
<comment type="caution">
    <text evidence="1">The sequence shown here is derived from an EMBL/GenBank/DDBJ whole genome shotgun (WGS) entry which is preliminary data.</text>
</comment>
<sequence length="366" mass="40193">MPADLRRISDIEPPATASPETHQTRARCWPRWPRALFAARAACAIACCAHKPRFPRALAAARCCCVHVCVAARAAGSMCCWPRAARAAACAAGPSLLKFPASIVCARFPVMMLRLLDHDPPPPLLLDHDPSPPRLLDHELSPMIFQVMTQDMFSEAPLCFGASSTSVDEHDNDADENSDEIYIDSIFPECKDVDECILNTANSIGLKEIPRYEVKMGEQCNWIKKAQESFHPVEVTKGLWIVPEWSIPPFGTAMSVGVDIDPQVIKSAHQNAALNNIGPKKMKLHLVPDRTFPSSMNERVDGIVEYLSSHKIRGISETEEYDVVIANILLNPLLQLADHIVSYAKPGAVVGISGILSEQVTSLLRC</sequence>
<reference evidence="2" key="1">
    <citation type="journal article" date="2023" name="Hortic. Res.">
        <title>A chromosome-level phased genome enabling allele-level studies in sweet orange: a case study on citrus Huanglongbing tolerance.</title>
        <authorList>
            <person name="Wu B."/>
            <person name="Yu Q."/>
            <person name="Deng Z."/>
            <person name="Duan Y."/>
            <person name="Luo F."/>
            <person name="Gmitter F. Jr."/>
        </authorList>
    </citation>
    <scope>NUCLEOTIDE SEQUENCE [LARGE SCALE GENOMIC DNA]</scope>
    <source>
        <strain evidence="2">cv. Valencia</strain>
    </source>
</reference>
<organism evidence="1 2">
    <name type="scientific">Citrus sinensis</name>
    <name type="common">Sweet orange</name>
    <name type="synonym">Citrus aurantium var. sinensis</name>
    <dbReference type="NCBI Taxonomy" id="2711"/>
    <lineage>
        <taxon>Eukaryota</taxon>
        <taxon>Viridiplantae</taxon>
        <taxon>Streptophyta</taxon>
        <taxon>Embryophyta</taxon>
        <taxon>Tracheophyta</taxon>
        <taxon>Spermatophyta</taxon>
        <taxon>Magnoliopsida</taxon>
        <taxon>eudicotyledons</taxon>
        <taxon>Gunneridae</taxon>
        <taxon>Pentapetalae</taxon>
        <taxon>rosids</taxon>
        <taxon>malvids</taxon>
        <taxon>Sapindales</taxon>
        <taxon>Rutaceae</taxon>
        <taxon>Aurantioideae</taxon>
        <taxon>Citrus</taxon>
    </lineage>
</organism>
<accession>A0ACB8I0Z2</accession>
<keyword evidence="2" id="KW-1185">Reference proteome</keyword>
<dbReference type="EMBL" id="CM039178">
    <property type="protein sequence ID" value="KAH9680674.1"/>
    <property type="molecule type" value="Genomic_DNA"/>
</dbReference>
<evidence type="ECO:0000313" key="2">
    <source>
        <dbReference type="Proteomes" id="UP000829398"/>
    </source>
</evidence>
<evidence type="ECO:0000313" key="1">
    <source>
        <dbReference type="EMBL" id="KAH9680674.1"/>
    </source>
</evidence>
<protein>
    <submittedName>
        <fullName evidence="1">Ribosomal protein L11 methyltransferase-like protein</fullName>
    </submittedName>
</protein>